<dbReference type="CTD" id="54918"/>
<dbReference type="OrthoDB" id="10028364at2759"/>
<dbReference type="RefSeq" id="XP_030061859.1">
    <property type="nucleotide sequence ID" value="XM_030205999.1"/>
</dbReference>
<comment type="subcellular location">
    <subcellularLocation>
        <location evidence="1">Membrane</location>
        <topology evidence="1">Multi-pass membrane protein</topology>
    </subcellularLocation>
</comment>
<feature type="domain" description="MARVEL" evidence="8">
    <location>
        <begin position="29"/>
        <end position="156"/>
    </location>
</feature>
<dbReference type="FunCoup" id="A0A6P7YG64">
    <property type="interactions" value="386"/>
</dbReference>
<dbReference type="KEGG" id="muo:115471987"/>
<gene>
    <name evidence="10" type="primary">CMTM6</name>
</gene>
<keyword evidence="2 5" id="KW-0812">Transmembrane</keyword>
<evidence type="ECO:0000256" key="5">
    <source>
        <dbReference type="PROSITE-ProRule" id="PRU00581"/>
    </source>
</evidence>
<evidence type="ECO:0000256" key="6">
    <source>
        <dbReference type="SAM" id="MobiDB-lite"/>
    </source>
</evidence>
<evidence type="ECO:0000256" key="3">
    <source>
        <dbReference type="ARBA" id="ARBA00022989"/>
    </source>
</evidence>
<keyword evidence="3 7" id="KW-1133">Transmembrane helix</keyword>
<evidence type="ECO:0000313" key="10">
    <source>
        <dbReference type="RefSeq" id="XP_030061859.1"/>
    </source>
</evidence>
<dbReference type="AlphaFoldDB" id="A0A6P7YG64"/>
<proteinExistence type="predicted"/>
<dbReference type="PROSITE" id="PS51225">
    <property type="entry name" value="MARVEL"/>
    <property type="match status" value="1"/>
</dbReference>
<evidence type="ECO:0000256" key="1">
    <source>
        <dbReference type="ARBA" id="ARBA00004141"/>
    </source>
</evidence>
<sequence length="187" mass="20691">MADDSVNGPVYKGTTVPNPSTGDCRGLQTLGPLRLAFKVLQLLLSFVAFICEEIVEYCTSCIGLYFFEFVSCSAFLLSILALVVYFTRLHEKVGLQMVKKLDFWFSLSVGVLFLLASIVFAATSDQTPLEHTSIAFGFLASLVFLIDLYLLYRDGVYPCKATNQKPDNRNVVKTPGPESLPLNTEPQ</sequence>
<feature type="transmembrane region" description="Helical" evidence="7">
    <location>
        <begin position="101"/>
        <end position="122"/>
    </location>
</feature>
<dbReference type="InterPro" id="IPR050578">
    <property type="entry name" value="MARVEL-CKLF_proteins"/>
</dbReference>
<feature type="transmembrane region" description="Helical" evidence="7">
    <location>
        <begin position="67"/>
        <end position="89"/>
    </location>
</feature>
<name>A0A6P7YG64_9AMPH</name>
<feature type="transmembrane region" description="Helical" evidence="7">
    <location>
        <begin position="134"/>
        <end position="152"/>
    </location>
</feature>
<feature type="region of interest" description="Disordered" evidence="6">
    <location>
        <begin position="167"/>
        <end position="187"/>
    </location>
</feature>
<dbReference type="GO" id="GO:0016020">
    <property type="term" value="C:membrane"/>
    <property type="evidence" value="ECO:0007669"/>
    <property type="project" value="UniProtKB-SubCell"/>
</dbReference>
<evidence type="ECO:0000256" key="7">
    <source>
        <dbReference type="SAM" id="Phobius"/>
    </source>
</evidence>
<organism evidence="9 10">
    <name type="scientific">Microcaecilia unicolor</name>
    <dbReference type="NCBI Taxonomy" id="1415580"/>
    <lineage>
        <taxon>Eukaryota</taxon>
        <taxon>Metazoa</taxon>
        <taxon>Chordata</taxon>
        <taxon>Craniata</taxon>
        <taxon>Vertebrata</taxon>
        <taxon>Euteleostomi</taxon>
        <taxon>Amphibia</taxon>
        <taxon>Gymnophiona</taxon>
        <taxon>Siphonopidae</taxon>
        <taxon>Microcaecilia</taxon>
    </lineage>
</organism>
<dbReference type="InterPro" id="IPR008253">
    <property type="entry name" value="Marvel"/>
</dbReference>
<evidence type="ECO:0000256" key="2">
    <source>
        <dbReference type="ARBA" id="ARBA00022692"/>
    </source>
</evidence>
<dbReference type="PANTHER" id="PTHR22776">
    <property type="entry name" value="MARVEL-CONTAINING POTENTIAL LIPID RAFT-ASSOCIATED PROTEIN"/>
    <property type="match status" value="1"/>
</dbReference>
<protein>
    <submittedName>
        <fullName evidence="10">CKLF-like MARVEL transmembrane domain-containing protein 6</fullName>
    </submittedName>
</protein>
<accession>A0A6P7YG64</accession>
<evidence type="ECO:0000313" key="9">
    <source>
        <dbReference type="Proteomes" id="UP000515156"/>
    </source>
</evidence>
<reference evidence="10" key="1">
    <citation type="submission" date="2025-08" db="UniProtKB">
        <authorList>
            <consortium name="RefSeq"/>
        </authorList>
    </citation>
    <scope>IDENTIFICATION</scope>
</reference>
<dbReference type="GeneID" id="115471987"/>
<dbReference type="PANTHER" id="PTHR22776:SF25">
    <property type="entry name" value="CKLF-LIKE MARVEL TRANSMEMBRANE DOMAIN-CONTAINING PROTEIN 6"/>
    <property type="match status" value="1"/>
</dbReference>
<keyword evidence="4 5" id="KW-0472">Membrane</keyword>
<dbReference type="InParanoid" id="A0A6P7YG64"/>
<evidence type="ECO:0000259" key="8">
    <source>
        <dbReference type="PROSITE" id="PS51225"/>
    </source>
</evidence>
<dbReference type="Pfam" id="PF01284">
    <property type="entry name" value="MARVEL"/>
    <property type="match status" value="1"/>
</dbReference>
<evidence type="ECO:0000256" key="4">
    <source>
        <dbReference type="ARBA" id="ARBA00023136"/>
    </source>
</evidence>
<dbReference type="Proteomes" id="UP000515156">
    <property type="component" value="Chromosome 1"/>
</dbReference>
<keyword evidence="9" id="KW-1185">Reference proteome</keyword>